<dbReference type="GO" id="GO:0005758">
    <property type="term" value="C:mitochondrial intermembrane space"/>
    <property type="evidence" value="ECO:0007669"/>
    <property type="project" value="TreeGrafter"/>
</dbReference>
<dbReference type="Proteomes" id="UP000472265">
    <property type="component" value="Chromosome 23"/>
</dbReference>
<keyword evidence="3" id="KW-0496">Mitochondrion</keyword>
<evidence type="ECO:0000256" key="4">
    <source>
        <dbReference type="ARBA" id="ARBA00023157"/>
    </source>
</evidence>
<dbReference type="Pfam" id="PF08991">
    <property type="entry name" value="CMC4"/>
    <property type="match status" value="1"/>
</dbReference>
<dbReference type="FunCoup" id="A0A671VA86">
    <property type="interactions" value="6"/>
</dbReference>
<keyword evidence="7" id="KW-1185">Reference proteome</keyword>
<evidence type="ECO:0000313" key="7">
    <source>
        <dbReference type="Proteomes" id="UP000472265"/>
    </source>
</evidence>
<reference evidence="6" key="1">
    <citation type="submission" date="2021-04" db="EMBL/GenBank/DDBJ databases">
        <authorList>
            <consortium name="Wellcome Sanger Institute Data Sharing"/>
        </authorList>
    </citation>
    <scope>NUCLEOTIDE SEQUENCE [LARGE SCALE GENOMIC DNA]</scope>
</reference>
<name>A0A671VA86_SPAAU</name>
<feature type="disulfide bond" evidence="5">
    <location>
        <begin position="39"/>
        <end position="49"/>
    </location>
</feature>
<dbReference type="PANTHER" id="PTHR15590">
    <property type="entry name" value="CX9C MOTIF-CONTAINING PROTEIN 4"/>
    <property type="match status" value="1"/>
</dbReference>
<dbReference type="OMA" id="CNYNSTH"/>
<reference evidence="6" key="3">
    <citation type="submission" date="2025-09" db="UniProtKB">
        <authorList>
            <consortium name="Ensembl"/>
        </authorList>
    </citation>
    <scope>IDENTIFICATION</scope>
</reference>
<evidence type="ECO:0000256" key="3">
    <source>
        <dbReference type="ARBA" id="ARBA00023128"/>
    </source>
</evidence>
<dbReference type="PROSITE" id="PS51808">
    <property type="entry name" value="CHCH"/>
    <property type="match status" value="1"/>
</dbReference>
<comment type="subcellular location">
    <subcellularLocation>
        <location evidence="1">Mitochondrion</location>
    </subcellularLocation>
</comment>
<evidence type="ECO:0000313" key="6">
    <source>
        <dbReference type="Ensembl" id="ENSSAUP00010021791.1"/>
    </source>
</evidence>
<evidence type="ECO:0000256" key="2">
    <source>
        <dbReference type="ARBA" id="ARBA00009858"/>
    </source>
</evidence>
<protein>
    <submittedName>
        <fullName evidence="6">C-x(9)-C motif containing 4 homolog (S. cerevisiae)</fullName>
    </submittedName>
</protein>
<dbReference type="SUPFAM" id="SSF47072">
    <property type="entry name" value="Cysteine alpha-hairpin motif"/>
    <property type="match status" value="1"/>
</dbReference>
<gene>
    <name evidence="6" type="primary">cmc4</name>
</gene>
<evidence type="ECO:0000256" key="1">
    <source>
        <dbReference type="ARBA" id="ARBA00004173"/>
    </source>
</evidence>
<dbReference type="Ensembl" id="ENSSAUT00010023016.1">
    <property type="protein sequence ID" value="ENSSAUP00010021791.1"/>
    <property type="gene ID" value="ENSSAUG00010009617.1"/>
</dbReference>
<organism evidence="6 7">
    <name type="scientific">Sparus aurata</name>
    <name type="common">Gilthead sea bream</name>
    <dbReference type="NCBI Taxonomy" id="8175"/>
    <lineage>
        <taxon>Eukaryota</taxon>
        <taxon>Metazoa</taxon>
        <taxon>Chordata</taxon>
        <taxon>Craniata</taxon>
        <taxon>Vertebrata</taxon>
        <taxon>Euteleostomi</taxon>
        <taxon>Actinopterygii</taxon>
        <taxon>Neopterygii</taxon>
        <taxon>Teleostei</taxon>
        <taxon>Neoteleostei</taxon>
        <taxon>Acanthomorphata</taxon>
        <taxon>Eupercaria</taxon>
        <taxon>Spariformes</taxon>
        <taxon>Sparidae</taxon>
        <taxon>Sparus</taxon>
    </lineage>
</organism>
<dbReference type="PANTHER" id="PTHR15590:SF0">
    <property type="entry name" value="CX9C MOTIF-CONTAINING PROTEIN 4"/>
    <property type="match status" value="1"/>
</dbReference>
<comment type="similarity">
    <text evidence="2">Belongs to the CMC4 family.</text>
</comment>
<feature type="disulfide bond" evidence="5">
    <location>
        <begin position="17"/>
        <end position="28"/>
    </location>
</feature>
<proteinExistence type="inferred from homology"/>
<dbReference type="AlphaFoldDB" id="A0A671VA86"/>
<accession>A0A671VA86</accession>
<dbReference type="GeneTree" id="ENSGT01010000222549"/>
<keyword evidence="4 5" id="KW-1015">Disulfide bond</keyword>
<dbReference type="InterPro" id="IPR009069">
    <property type="entry name" value="Cys_alpha_HP_mot_SF"/>
</dbReference>
<feature type="disulfide bond" evidence="5">
    <location>
        <begin position="7"/>
        <end position="38"/>
    </location>
</feature>
<reference evidence="6" key="2">
    <citation type="submission" date="2025-08" db="UniProtKB">
        <authorList>
            <consortium name="Ensembl"/>
        </authorList>
    </citation>
    <scope>IDENTIFICATION</scope>
</reference>
<evidence type="ECO:0000256" key="5">
    <source>
        <dbReference type="PIRSR" id="PIRSR627179-50"/>
    </source>
</evidence>
<dbReference type="InParanoid" id="A0A671VA86"/>
<sequence length="79" mass="8728">PPGKDPCQKQACAIQMCLQANKYVESMCEDVIRDMRRCCETAAGNSVCCSGFKDSKPAEENKSGTYVTLLSCLYTFFGR</sequence>
<dbReference type="InterPro" id="IPR027179">
    <property type="entry name" value="CMC4"/>
</dbReference>
<dbReference type="Gene3D" id="1.10.287.1130">
    <property type="entry name" value="CytochromE C oxidase copper chaperone"/>
    <property type="match status" value="1"/>
</dbReference>